<dbReference type="PROSITE" id="PS51371">
    <property type="entry name" value="CBS"/>
    <property type="match status" value="2"/>
</dbReference>
<feature type="domain" description="CBS" evidence="3">
    <location>
        <begin position="93"/>
        <end position="144"/>
    </location>
</feature>
<organism evidence="4 5">
    <name type="scientific">Fraserbacteria sp. (strain RBG_16_55_9)</name>
    <dbReference type="NCBI Taxonomy" id="1817864"/>
    <lineage>
        <taxon>Bacteria</taxon>
        <taxon>Candidatus Fraseribacteriota</taxon>
    </lineage>
</organism>
<evidence type="ECO:0000256" key="2">
    <source>
        <dbReference type="PROSITE-ProRule" id="PRU00703"/>
    </source>
</evidence>
<gene>
    <name evidence="4" type="ORF">A2Z21_01410</name>
</gene>
<sequence length="144" mass="16360">MKASEFMMREFSAVGEDTPIRDLVRLFYQSGSSGLPVVDTEQRVVGFISERDIIEAALPGYFDLLQSESFWPEVEQFSKKLREIAQDPVRAYMVRDVGKVHQDEDDLYVAELMIQKGFKLIPVVDHGGVLIGLVRRIDLLKGLL</sequence>
<accession>A0A1F5URA5</accession>
<dbReference type="Pfam" id="PF00571">
    <property type="entry name" value="CBS"/>
    <property type="match status" value="2"/>
</dbReference>
<proteinExistence type="predicted"/>
<name>A0A1F5URA5_FRAXR</name>
<dbReference type="EMBL" id="MFGX01000098">
    <property type="protein sequence ID" value="OGF53694.1"/>
    <property type="molecule type" value="Genomic_DNA"/>
</dbReference>
<dbReference type="SMART" id="SM00116">
    <property type="entry name" value="CBS"/>
    <property type="match status" value="2"/>
</dbReference>
<dbReference type="STRING" id="1817864.A2Z21_01410"/>
<evidence type="ECO:0000313" key="5">
    <source>
        <dbReference type="Proteomes" id="UP000179157"/>
    </source>
</evidence>
<evidence type="ECO:0000256" key="1">
    <source>
        <dbReference type="ARBA" id="ARBA00023122"/>
    </source>
</evidence>
<dbReference type="InterPro" id="IPR051257">
    <property type="entry name" value="Diverse_CBS-Domain"/>
</dbReference>
<evidence type="ECO:0000259" key="3">
    <source>
        <dbReference type="PROSITE" id="PS51371"/>
    </source>
</evidence>
<feature type="domain" description="CBS" evidence="3">
    <location>
        <begin position="7"/>
        <end position="64"/>
    </location>
</feature>
<reference evidence="4 5" key="1">
    <citation type="journal article" date="2016" name="Nat. Commun.">
        <title>Thousands of microbial genomes shed light on interconnected biogeochemical processes in an aquifer system.</title>
        <authorList>
            <person name="Anantharaman K."/>
            <person name="Brown C.T."/>
            <person name="Hug L.A."/>
            <person name="Sharon I."/>
            <person name="Castelle C.J."/>
            <person name="Probst A.J."/>
            <person name="Thomas B.C."/>
            <person name="Singh A."/>
            <person name="Wilkins M.J."/>
            <person name="Karaoz U."/>
            <person name="Brodie E.L."/>
            <person name="Williams K.H."/>
            <person name="Hubbard S.S."/>
            <person name="Banfield J.F."/>
        </authorList>
    </citation>
    <scope>NUCLEOTIDE SEQUENCE [LARGE SCALE GENOMIC DNA]</scope>
    <source>
        <strain evidence="5">RBG_16_55_9</strain>
    </source>
</reference>
<comment type="caution">
    <text evidence="4">The sequence shown here is derived from an EMBL/GenBank/DDBJ whole genome shotgun (WGS) entry which is preliminary data.</text>
</comment>
<dbReference type="InterPro" id="IPR000644">
    <property type="entry name" value="CBS_dom"/>
</dbReference>
<keyword evidence="1 2" id="KW-0129">CBS domain</keyword>
<evidence type="ECO:0000313" key="4">
    <source>
        <dbReference type="EMBL" id="OGF53694.1"/>
    </source>
</evidence>
<dbReference type="SUPFAM" id="SSF54631">
    <property type="entry name" value="CBS-domain pair"/>
    <property type="match status" value="1"/>
</dbReference>
<dbReference type="InterPro" id="IPR046342">
    <property type="entry name" value="CBS_dom_sf"/>
</dbReference>
<protein>
    <recommendedName>
        <fullName evidence="3">CBS domain-containing protein</fullName>
    </recommendedName>
</protein>
<dbReference type="Gene3D" id="3.10.580.10">
    <property type="entry name" value="CBS-domain"/>
    <property type="match status" value="1"/>
</dbReference>
<dbReference type="AlphaFoldDB" id="A0A1F5URA5"/>
<dbReference type="PANTHER" id="PTHR43080">
    <property type="entry name" value="CBS DOMAIN-CONTAINING PROTEIN CBSX3, MITOCHONDRIAL"/>
    <property type="match status" value="1"/>
</dbReference>
<dbReference type="Proteomes" id="UP000179157">
    <property type="component" value="Unassembled WGS sequence"/>
</dbReference>
<dbReference type="PANTHER" id="PTHR43080:SF2">
    <property type="entry name" value="CBS DOMAIN-CONTAINING PROTEIN"/>
    <property type="match status" value="1"/>
</dbReference>